<feature type="region of interest" description="Disordered" evidence="1">
    <location>
        <begin position="669"/>
        <end position="693"/>
    </location>
</feature>
<evidence type="ECO:0000313" key="3">
    <source>
        <dbReference type="Proteomes" id="UP000799437"/>
    </source>
</evidence>
<feature type="region of interest" description="Disordered" evidence="1">
    <location>
        <begin position="1"/>
        <end position="21"/>
    </location>
</feature>
<dbReference type="GO" id="GO:0044732">
    <property type="term" value="C:mitotic spindle pole body"/>
    <property type="evidence" value="ECO:0007669"/>
    <property type="project" value="TreeGrafter"/>
</dbReference>
<feature type="region of interest" description="Disordered" evidence="1">
    <location>
        <begin position="480"/>
        <end position="601"/>
    </location>
</feature>
<feature type="compositionally biased region" description="Low complexity" evidence="1">
    <location>
        <begin position="1"/>
        <end position="16"/>
    </location>
</feature>
<evidence type="ECO:0000256" key="1">
    <source>
        <dbReference type="SAM" id="MobiDB-lite"/>
    </source>
</evidence>
<evidence type="ECO:0008006" key="4">
    <source>
        <dbReference type="Google" id="ProtNLM"/>
    </source>
</evidence>
<feature type="compositionally biased region" description="Polar residues" evidence="1">
    <location>
        <begin position="563"/>
        <end position="572"/>
    </location>
</feature>
<dbReference type="GO" id="GO:1990334">
    <property type="term" value="C:Bfa1-Bub2 complex"/>
    <property type="evidence" value="ECO:0007669"/>
    <property type="project" value="InterPro"/>
</dbReference>
<feature type="region of interest" description="Disordered" evidence="1">
    <location>
        <begin position="131"/>
        <end position="179"/>
    </location>
</feature>
<accession>A0A6A6W0B4</accession>
<proteinExistence type="predicted"/>
<name>A0A6A6W0B4_9PEZI</name>
<dbReference type="AlphaFoldDB" id="A0A6A6W0B4"/>
<dbReference type="RefSeq" id="XP_033597821.1">
    <property type="nucleotide sequence ID" value="XM_033745678.1"/>
</dbReference>
<evidence type="ECO:0000313" key="2">
    <source>
        <dbReference type="EMBL" id="KAF2755370.1"/>
    </source>
</evidence>
<feature type="region of interest" description="Disordered" evidence="1">
    <location>
        <begin position="216"/>
        <end position="255"/>
    </location>
</feature>
<sequence>MPSNNNNNNNNNSSNNVESWDDDLDFQGDLFTHSVSTVQTSFSSRVSTRSESLAGDEDWQVLLTPNDDLSTQRAIDSAKEAGIPIPKTVPPSALLGGSIKRLGKKSSRPKVQIGEDWGDDLDLPEQMGGLKLRTPQLPKTPAEDQDDFDDWGEGSLGIRHAGTRRGDGGHRSSSISAISPSLGSCMTVESEDDDFTGLVLPTEPVDFNARLRKLKEKDQEDAQPTSHPLQPQEQQLPQTPPQPLLPDQRSEKKSENVVEDFLDGLDIGDDLDTKKHTLNRNVKINSSRAQTPLPRPATTLTFTDKPSSSRIPRLLSSGKPNKLDPVYESGAPQAPKHRAAPTTRHDQLLRLKRSAPALRSHTPSTQHARNPLPFIPGGASRAQSHHAASKASNHYRRDSDPARAHSPSMRSYSRLSGHGNVPDTPSRTTTSRSGMRKDIAPAALAREAASKRLFTKPAKRRAFGDGSELDAFDDLPTSATKEHKFVKTPANRTPVQKTLRHTTSSARLPMPDRNQTPAPPATPRSPTRPLENSTPRFARDTAASRIAREQRLAGTRSRAEGQTPATHTTHTNWKAHVAAHSPHNSPVQKRKGTGQKPHLIKPMSTPIVKNEKGMVYNPILHRWEGNDTALNTFNLANQSNTSLASAAPIPTGQASNPFLQQLISAPHGTLHPGVIFPPRQSSPTSHSPPRPALISQMSTARNQVQVERGMVFDPLRMKWLKISSHRQSDASNPDASPSVEDEEDPFAGLEDLKDETTQPHSTKNSLGPGELQPAIEDTAFVSEEFDLGPEFIRRQTDEEKIWRKRTEGWVGSQRESLGDGWRWSVRDLARLAAEAAINQAEASSSTTTGPYGTIKGLRRMESFRKSEW</sequence>
<feature type="compositionally biased region" description="Acidic residues" evidence="1">
    <location>
        <begin position="143"/>
        <end position="152"/>
    </location>
</feature>
<gene>
    <name evidence="2" type="ORF">EJ05DRAFT_488149</name>
</gene>
<dbReference type="OrthoDB" id="19159at2759"/>
<dbReference type="EMBL" id="ML996577">
    <property type="protein sequence ID" value="KAF2755370.1"/>
    <property type="molecule type" value="Genomic_DNA"/>
</dbReference>
<dbReference type="GO" id="GO:0031578">
    <property type="term" value="P:mitotic spindle orientation checkpoint signaling"/>
    <property type="evidence" value="ECO:0007669"/>
    <property type="project" value="TreeGrafter"/>
</dbReference>
<dbReference type="Proteomes" id="UP000799437">
    <property type="component" value="Unassembled WGS sequence"/>
</dbReference>
<dbReference type="PANTHER" id="PTHR35140">
    <property type="entry name" value="MITOTIC CHECK POINT PROTEIN BFA1"/>
    <property type="match status" value="1"/>
</dbReference>
<feature type="region of interest" description="Disordered" evidence="1">
    <location>
        <begin position="282"/>
        <end position="436"/>
    </location>
</feature>
<dbReference type="InterPro" id="IPR034586">
    <property type="entry name" value="Bfa1/Byr4"/>
</dbReference>
<protein>
    <recommendedName>
        <fullName evidence="4">Cytokinesis regulator</fullName>
    </recommendedName>
</protein>
<reference evidence="2" key="1">
    <citation type="journal article" date="2020" name="Stud. Mycol.">
        <title>101 Dothideomycetes genomes: a test case for predicting lifestyles and emergence of pathogens.</title>
        <authorList>
            <person name="Haridas S."/>
            <person name="Albert R."/>
            <person name="Binder M."/>
            <person name="Bloem J."/>
            <person name="Labutti K."/>
            <person name="Salamov A."/>
            <person name="Andreopoulos B."/>
            <person name="Baker S."/>
            <person name="Barry K."/>
            <person name="Bills G."/>
            <person name="Bluhm B."/>
            <person name="Cannon C."/>
            <person name="Castanera R."/>
            <person name="Culley D."/>
            <person name="Daum C."/>
            <person name="Ezra D."/>
            <person name="Gonzalez J."/>
            <person name="Henrissat B."/>
            <person name="Kuo A."/>
            <person name="Liang C."/>
            <person name="Lipzen A."/>
            <person name="Lutzoni F."/>
            <person name="Magnuson J."/>
            <person name="Mondo S."/>
            <person name="Nolan M."/>
            <person name="Ohm R."/>
            <person name="Pangilinan J."/>
            <person name="Park H.-J."/>
            <person name="Ramirez L."/>
            <person name="Alfaro M."/>
            <person name="Sun H."/>
            <person name="Tritt A."/>
            <person name="Yoshinaga Y."/>
            <person name="Zwiers L.-H."/>
            <person name="Turgeon B."/>
            <person name="Goodwin S."/>
            <person name="Spatafora J."/>
            <person name="Crous P."/>
            <person name="Grigoriev I."/>
        </authorList>
    </citation>
    <scope>NUCLEOTIDE SEQUENCE</scope>
    <source>
        <strain evidence="2">CBS 121739</strain>
    </source>
</reference>
<feature type="compositionally biased region" description="Polar residues" evidence="1">
    <location>
        <begin position="490"/>
        <end position="506"/>
    </location>
</feature>
<feature type="compositionally biased region" description="Low complexity" evidence="1">
    <location>
        <begin position="228"/>
        <end position="237"/>
    </location>
</feature>
<feature type="region of interest" description="Disordered" evidence="1">
    <location>
        <begin position="724"/>
        <end position="771"/>
    </location>
</feature>
<dbReference type="GeneID" id="54486732"/>
<dbReference type="PANTHER" id="PTHR35140:SF1">
    <property type="entry name" value="MITOTIC CHECK POINT PROTEIN BFA1"/>
    <property type="match status" value="1"/>
</dbReference>
<organism evidence="2 3">
    <name type="scientific">Pseudovirgaria hyperparasitica</name>
    <dbReference type="NCBI Taxonomy" id="470096"/>
    <lineage>
        <taxon>Eukaryota</taxon>
        <taxon>Fungi</taxon>
        <taxon>Dikarya</taxon>
        <taxon>Ascomycota</taxon>
        <taxon>Pezizomycotina</taxon>
        <taxon>Dothideomycetes</taxon>
        <taxon>Dothideomycetes incertae sedis</taxon>
        <taxon>Acrospermales</taxon>
        <taxon>Acrospermaceae</taxon>
        <taxon>Pseudovirgaria</taxon>
    </lineage>
</organism>
<dbReference type="GO" id="GO:0005096">
    <property type="term" value="F:GTPase activator activity"/>
    <property type="evidence" value="ECO:0007669"/>
    <property type="project" value="InterPro"/>
</dbReference>
<feature type="compositionally biased region" description="Low complexity" evidence="1">
    <location>
        <begin position="306"/>
        <end position="317"/>
    </location>
</feature>
<keyword evidence="3" id="KW-1185">Reference proteome</keyword>